<organism evidence="1 2">
    <name type="scientific">Natronosalvus rutilus</name>
    <dbReference type="NCBI Taxonomy" id="2953753"/>
    <lineage>
        <taxon>Archaea</taxon>
        <taxon>Methanobacteriati</taxon>
        <taxon>Methanobacteriota</taxon>
        <taxon>Stenosarchaea group</taxon>
        <taxon>Halobacteria</taxon>
        <taxon>Halobacteriales</taxon>
        <taxon>Natrialbaceae</taxon>
        <taxon>Natronosalvus</taxon>
    </lineage>
</organism>
<dbReference type="GeneID" id="73288781"/>
<keyword evidence="2" id="KW-1185">Reference proteome</keyword>
<sequence>MGTDCTYCGSDVERHDPVFVSEATDDGRERAGQFCNYACLAAYIDEQALTVGAACEWP</sequence>
<accession>A0A9E7NBT6</accession>
<dbReference type="EMBL" id="CP100355">
    <property type="protein sequence ID" value="UTF54083.1"/>
    <property type="molecule type" value="Genomic_DNA"/>
</dbReference>
<evidence type="ECO:0000313" key="1">
    <source>
        <dbReference type="EMBL" id="UTF54083.1"/>
    </source>
</evidence>
<reference evidence="1" key="1">
    <citation type="submission" date="2022-06" db="EMBL/GenBank/DDBJ databases">
        <title>Diverse halophilic archaea isolated from saline environments.</title>
        <authorList>
            <person name="Cui H.-L."/>
        </authorList>
    </citation>
    <scope>NUCLEOTIDE SEQUENCE</scope>
    <source>
        <strain evidence="1">WLHS1</strain>
    </source>
</reference>
<evidence type="ECO:0000313" key="2">
    <source>
        <dbReference type="Proteomes" id="UP001056855"/>
    </source>
</evidence>
<dbReference type="KEGG" id="sawl:NGM29_02005"/>
<evidence type="ECO:0008006" key="3">
    <source>
        <dbReference type="Google" id="ProtNLM"/>
    </source>
</evidence>
<gene>
    <name evidence="1" type="ORF">NGM29_02005</name>
</gene>
<dbReference type="AlphaFoldDB" id="A0A9E7NBT6"/>
<protein>
    <recommendedName>
        <fullName evidence="3">MYM-type domain-containing protein</fullName>
    </recommendedName>
</protein>
<name>A0A9E7NBT6_9EURY</name>
<proteinExistence type="predicted"/>
<dbReference type="Proteomes" id="UP001056855">
    <property type="component" value="Chromosome"/>
</dbReference>
<dbReference type="RefSeq" id="WP_254158590.1">
    <property type="nucleotide sequence ID" value="NZ_CP100355.1"/>
</dbReference>